<evidence type="ECO:0000256" key="1">
    <source>
        <dbReference type="SAM" id="Phobius"/>
    </source>
</evidence>
<dbReference type="CDD" id="cd07341">
    <property type="entry name" value="M56_BlaR1_MecR1_like"/>
    <property type="match status" value="1"/>
</dbReference>
<feature type="transmembrane region" description="Helical" evidence="1">
    <location>
        <begin position="298"/>
        <end position="318"/>
    </location>
</feature>
<feature type="transmembrane region" description="Helical" evidence="1">
    <location>
        <begin position="46"/>
        <end position="63"/>
    </location>
</feature>
<dbReference type="GO" id="GO:0004222">
    <property type="term" value="F:metalloendopeptidase activity"/>
    <property type="evidence" value="ECO:0007669"/>
    <property type="project" value="TreeGrafter"/>
</dbReference>
<dbReference type="Pfam" id="PF01551">
    <property type="entry name" value="Peptidase_M23"/>
    <property type="match status" value="1"/>
</dbReference>
<evidence type="ECO:0000259" key="3">
    <source>
        <dbReference type="Pfam" id="PF05569"/>
    </source>
</evidence>
<evidence type="ECO:0000313" key="5">
    <source>
        <dbReference type="Proteomes" id="UP000237839"/>
    </source>
</evidence>
<dbReference type="InterPro" id="IPR008756">
    <property type="entry name" value="Peptidase_M56"/>
</dbReference>
<evidence type="ECO:0000259" key="2">
    <source>
        <dbReference type="Pfam" id="PF01551"/>
    </source>
</evidence>
<feature type="transmembrane region" description="Helical" evidence="1">
    <location>
        <begin position="119"/>
        <end position="139"/>
    </location>
</feature>
<keyword evidence="1" id="KW-0812">Transmembrane</keyword>
<organism evidence="4 5">
    <name type="scientific">Solimicrobium silvestre</name>
    <dbReference type="NCBI Taxonomy" id="2099400"/>
    <lineage>
        <taxon>Bacteria</taxon>
        <taxon>Pseudomonadati</taxon>
        <taxon>Pseudomonadota</taxon>
        <taxon>Betaproteobacteria</taxon>
        <taxon>Burkholderiales</taxon>
        <taxon>Oxalobacteraceae</taxon>
        <taxon>Solimicrobium</taxon>
    </lineage>
</organism>
<feature type="domain" description="Peptidase M56" evidence="3">
    <location>
        <begin position="12"/>
        <end position="291"/>
    </location>
</feature>
<dbReference type="Proteomes" id="UP000237839">
    <property type="component" value="Unassembled WGS sequence"/>
</dbReference>
<reference evidence="4 5" key="1">
    <citation type="submission" date="2018-02" db="EMBL/GenBank/DDBJ databases">
        <title>Solimicrobium silvestre gen. nov., sp. nov., isolated from alpine forest soil.</title>
        <authorList>
            <person name="Margesin R."/>
            <person name="Albuquerque L."/>
            <person name="Zhang D.-C."/>
            <person name="Froufe H.J.C."/>
            <person name="Severino R."/>
            <person name="Roxo I."/>
            <person name="Egas C."/>
            <person name="Da Costa M.S."/>
        </authorList>
    </citation>
    <scope>NUCLEOTIDE SEQUENCE [LARGE SCALE GENOMIC DNA]</scope>
    <source>
        <strain evidence="4 5">S20-91</strain>
    </source>
</reference>
<name>A0A2S9H0V6_9BURK</name>
<dbReference type="OrthoDB" id="9815245at2"/>
<dbReference type="AlphaFoldDB" id="A0A2S9H0V6"/>
<dbReference type="PANTHER" id="PTHR21666">
    <property type="entry name" value="PEPTIDASE-RELATED"/>
    <property type="match status" value="1"/>
</dbReference>
<comment type="caution">
    <text evidence="4">The sequence shown here is derived from an EMBL/GenBank/DDBJ whole genome shotgun (WGS) entry which is preliminary data.</text>
</comment>
<feature type="transmembrane region" description="Helical" evidence="1">
    <location>
        <begin position="330"/>
        <end position="349"/>
    </location>
</feature>
<keyword evidence="1" id="KW-1133">Transmembrane helix</keyword>
<feature type="domain" description="M23ase beta-sheet core" evidence="2">
    <location>
        <begin position="407"/>
        <end position="507"/>
    </location>
</feature>
<dbReference type="InterPro" id="IPR011055">
    <property type="entry name" value="Dup_hybrid_motif"/>
</dbReference>
<dbReference type="EMBL" id="PUGF01000006">
    <property type="protein sequence ID" value="PRC93597.1"/>
    <property type="molecule type" value="Genomic_DNA"/>
</dbReference>
<dbReference type="SUPFAM" id="SSF51261">
    <property type="entry name" value="Duplicated hybrid motif"/>
    <property type="match status" value="1"/>
</dbReference>
<dbReference type="RefSeq" id="WP_105531261.1">
    <property type="nucleotide sequence ID" value="NZ_PUGF01000006.1"/>
</dbReference>
<feature type="transmembrane region" description="Helical" evidence="1">
    <location>
        <begin position="230"/>
        <end position="249"/>
    </location>
</feature>
<dbReference type="Gene3D" id="2.70.70.10">
    <property type="entry name" value="Glucose Permease (Domain IIA)"/>
    <property type="match status" value="1"/>
</dbReference>
<dbReference type="PANTHER" id="PTHR21666:SF270">
    <property type="entry name" value="MUREIN HYDROLASE ACTIVATOR ENVC"/>
    <property type="match status" value="1"/>
</dbReference>
<proteinExistence type="predicted"/>
<dbReference type="Pfam" id="PF05569">
    <property type="entry name" value="Peptidase_M56"/>
    <property type="match status" value="1"/>
</dbReference>
<protein>
    <submittedName>
        <fullName evidence="4">BlaR1 peptidase M56</fullName>
    </submittedName>
</protein>
<keyword evidence="5" id="KW-1185">Reference proteome</keyword>
<dbReference type="InterPro" id="IPR016047">
    <property type="entry name" value="M23ase_b-sheet_dom"/>
</dbReference>
<keyword evidence="1" id="KW-0472">Membrane</keyword>
<evidence type="ECO:0000313" key="4">
    <source>
        <dbReference type="EMBL" id="PRC93597.1"/>
    </source>
</evidence>
<dbReference type="InterPro" id="IPR050570">
    <property type="entry name" value="Cell_wall_metabolism_enzyme"/>
</dbReference>
<sequence>MNEIITNFSLLFLQASISCTVVALIVWGVLALAVRIWPGLSIQRSVWLLAQVAIGVAFLLVWVPQTAHLSILPTFTIAATSKHDMPTHIDMARPIVEQTKLTDPASDEEVGTFNVTHLAWIWLAVYSAGLALNLTRWLLAKRKLQALLTTSEVLTGEALRTHPALNELPEYALNRVQIMETSAAVSPMLVGVGLNKTTRLLLPQHLRSFNTEQQRLIVAHELTHWRRHDLLFLHLSTLLQTLFWFNPILRSLGKRLNWAQELGCDQQVLTGRSQQQRQHYAAALVGQLKAQQALFDTALPALAFGAMQGATLATRINLIRRNTLPNSNWLSKYTVAAGLAGVLICSMLLQPAFALHDESVDLSTSVVTNQNAHATESTATLPQWSNPVSDVHINAFYGVQGKLTPNGHHGIDFSAKLGTPVLAMADGTVIASTEQWENDPHYGRGRVVVIQHPDNLRSLYAHLGSSTVKVGDVIKAGQVIAYSGASGKVTGPHLHVEAWQGEQLIDPQRLLAGLDEHASQSALRARNAIKMN</sequence>
<accession>A0A2S9H0V6</accession>
<gene>
    <name evidence="4" type="ORF">S2091_1598</name>
</gene>
<feature type="transmembrane region" description="Helical" evidence="1">
    <location>
        <begin position="12"/>
        <end position="34"/>
    </location>
</feature>
<dbReference type="CDD" id="cd12797">
    <property type="entry name" value="M23_peptidase"/>
    <property type="match status" value="1"/>
</dbReference>